<evidence type="ECO:0000313" key="2">
    <source>
        <dbReference type="EMBL" id="KAJ1144721.1"/>
    </source>
</evidence>
<accession>A0AAV7QWB9</accession>
<reference evidence="2" key="1">
    <citation type="journal article" date="2022" name="bioRxiv">
        <title>Sequencing and chromosome-scale assembly of the giantPleurodeles waltlgenome.</title>
        <authorList>
            <person name="Brown T."/>
            <person name="Elewa A."/>
            <person name="Iarovenko S."/>
            <person name="Subramanian E."/>
            <person name="Araus A.J."/>
            <person name="Petzold A."/>
            <person name="Susuki M."/>
            <person name="Suzuki K.-i.T."/>
            <person name="Hayashi T."/>
            <person name="Toyoda A."/>
            <person name="Oliveira C."/>
            <person name="Osipova E."/>
            <person name="Leigh N.D."/>
            <person name="Simon A."/>
            <person name="Yun M.H."/>
        </authorList>
    </citation>
    <scope>NUCLEOTIDE SEQUENCE</scope>
    <source>
        <strain evidence="2">20211129_DDA</strain>
        <tissue evidence="2">Liver</tissue>
    </source>
</reference>
<protein>
    <recommendedName>
        <fullName evidence="4">Secreted protein</fullName>
    </recommendedName>
</protein>
<dbReference type="AlphaFoldDB" id="A0AAV7QWB9"/>
<evidence type="ECO:0008006" key="4">
    <source>
        <dbReference type="Google" id="ProtNLM"/>
    </source>
</evidence>
<organism evidence="2 3">
    <name type="scientific">Pleurodeles waltl</name>
    <name type="common">Iberian ribbed newt</name>
    <dbReference type="NCBI Taxonomy" id="8319"/>
    <lineage>
        <taxon>Eukaryota</taxon>
        <taxon>Metazoa</taxon>
        <taxon>Chordata</taxon>
        <taxon>Craniata</taxon>
        <taxon>Vertebrata</taxon>
        <taxon>Euteleostomi</taxon>
        <taxon>Amphibia</taxon>
        <taxon>Batrachia</taxon>
        <taxon>Caudata</taxon>
        <taxon>Salamandroidea</taxon>
        <taxon>Salamandridae</taxon>
        <taxon>Pleurodelinae</taxon>
        <taxon>Pleurodeles</taxon>
    </lineage>
</organism>
<proteinExistence type="predicted"/>
<feature type="signal peptide" evidence="1">
    <location>
        <begin position="1"/>
        <end position="18"/>
    </location>
</feature>
<keyword evidence="1" id="KW-0732">Signal</keyword>
<gene>
    <name evidence="2" type="ORF">NDU88_011018</name>
</gene>
<evidence type="ECO:0000256" key="1">
    <source>
        <dbReference type="SAM" id="SignalP"/>
    </source>
</evidence>
<sequence>MLLVRICVPASAPCSAEAGVVVFLCWVAPGVRVISPCSRQVFWFLLSKARVQPSRGSEVAAIVVPRGHRGDTLCPSQLLFFARRRLLHIYQAGFRSLVLTLPFVFGAWKCNYFGRAPFTAPERHARRAASSAAGHPPPGYNDL</sequence>
<evidence type="ECO:0000313" key="3">
    <source>
        <dbReference type="Proteomes" id="UP001066276"/>
    </source>
</evidence>
<comment type="caution">
    <text evidence="2">The sequence shown here is derived from an EMBL/GenBank/DDBJ whole genome shotgun (WGS) entry which is preliminary data.</text>
</comment>
<dbReference type="EMBL" id="JANPWB010000010">
    <property type="protein sequence ID" value="KAJ1144721.1"/>
    <property type="molecule type" value="Genomic_DNA"/>
</dbReference>
<dbReference type="Proteomes" id="UP001066276">
    <property type="component" value="Chromosome 6"/>
</dbReference>
<name>A0AAV7QWB9_PLEWA</name>
<feature type="chain" id="PRO_5043854721" description="Secreted protein" evidence="1">
    <location>
        <begin position="19"/>
        <end position="143"/>
    </location>
</feature>
<keyword evidence="3" id="KW-1185">Reference proteome</keyword>